<dbReference type="Gene3D" id="2.40.400.10">
    <property type="entry name" value="Acetoacetate decarboxylase-like"/>
    <property type="match status" value="1"/>
</dbReference>
<comment type="caution">
    <text evidence="1">The sequence shown here is derived from an EMBL/GenBank/DDBJ whole genome shotgun (WGS) entry which is preliminary data.</text>
</comment>
<name>A0ABU2TZ41_9ACTN</name>
<dbReference type="Pfam" id="PF09844">
    <property type="entry name" value="DUF2071"/>
    <property type="match status" value="1"/>
</dbReference>
<dbReference type="InterPro" id="IPR018644">
    <property type="entry name" value="DUF2071"/>
</dbReference>
<dbReference type="InterPro" id="IPR023375">
    <property type="entry name" value="ADC_dom_sf"/>
</dbReference>
<protein>
    <submittedName>
        <fullName evidence="1">DUF2071 domain-containing protein</fullName>
    </submittedName>
</protein>
<dbReference type="EMBL" id="JAVREY010000034">
    <property type="protein sequence ID" value="MDT0466234.1"/>
    <property type="molecule type" value="Genomic_DNA"/>
</dbReference>
<organism evidence="1 2">
    <name type="scientific">Streptomyces gibsoniae</name>
    <dbReference type="NCBI Taxonomy" id="3075529"/>
    <lineage>
        <taxon>Bacteria</taxon>
        <taxon>Bacillati</taxon>
        <taxon>Actinomycetota</taxon>
        <taxon>Actinomycetes</taxon>
        <taxon>Kitasatosporales</taxon>
        <taxon>Streptomycetaceae</taxon>
        <taxon>Streptomyces</taxon>
    </lineage>
</organism>
<dbReference type="PANTHER" id="PTHR39186:SF1">
    <property type="entry name" value="DUF2071 DOMAIN-CONTAINING PROTEIN"/>
    <property type="match status" value="1"/>
</dbReference>
<reference evidence="2" key="1">
    <citation type="submission" date="2023-07" db="EMBL/GenBank/DDBJ databases">
        <title>30 novel species of actinomycetes from the DSMZ collection.</title>
        <authorList>
            <person name="Nouioui I."/>
        </authorList>
    </citation>
    <scope>NUCLEOTIDE SEQUENCE [LARGE SCALE GENOMIC DNA]</scope>
    <source>
        <strain evidence="2">DSM 41699</strain>
    </source>
</reference>
<proteinExistence type="predicted"/>
<sequence>MVSRTAERHVALPLVEARWLSQTFVHWPYEPRIVQALLPPGLTVDTFEDTAWVGFTPFVMSDLRPGGLPPPGWSFPETNLRTFVRRADGLDGLWFLSLEVGTAVMLAGRAIGAPYHLGVLTLHREDGAVRYAGVRRGGYPSYALTVRPGAPVAAGALDLWLTSRWRAFTRTGRVLWQTAVDHEPWRLCRADAVDLRQTLTAAAGLPAPSGPPVFHYSPGVHDVRFAPPRPATRARRPGR</sequence>
<dbReference type="RefSeq" id="WP_311697698.1">
    <property type="nucleotide sequence ID" value="NZ_JAVREY010000034.1"/>
</dbReference>
<dbReference type="Proteomes" id="UP001183809">
    <property type="component" value="Unassembled WGS sequence"/>
</dbReference>
<dbReference type="PANTHER" id="PTHR39186">
    <property type="entry name" value="DUF2071 FAMILY PROTEIN"/>
    <property type="match status" value="1"/>
</dbReference>
<evidence type="ECO:0000313" key="2">
    <source>
        <dbReference type="Proteomes" id="UP001183809"/>
    </source>
</evidence>
<evidence type="ECO:0000313" key="1">
    <source>
        <dbReference type="EMBL" id="MDT0466234.1"/>
    </source>
</evidence>
<keyword evidence="2" id="KW-1185">Reference proteome</keyword>
<accession>A0ABU2TZ41</accession>
<dbReference type="SUPFAM" id="SSF160104">
    <property type="entry name" value="Acetoacetate decarboxylase-like"/>
    <property type="match status" value="1"/>
</dbReference>
<gene>
    <name evidence="1" type="ORF">RM764_25025</name>
</gene>